<comment type="similarity">
    <text evidence="2">Belongs to the G-protein coupled receptor 4 family.</text>
</comment>
<feature type="transmembrane region" description="Helical" evidence="12">
    <location>
        <begin position="129"/>
        <end position="150"/>
    </location>
</feature>
<dbReference type="InterPro" id="IPR001499">
    <property type="entry name" value="GPCR_STE3"/>
</dbReference>
<evidence type="ECO:0000256" key="2">
    <source>
        <dbReference type="ARBA" id="ARBA00011085"/>
    </source>
</evidence>
<evidence type="ECO:0000313" key="14">
    <source>
        <dbReference type="Proteomes" id="UP000184330"/>
    </source>
</evidence>
<comment type="subcellular location">
    <subcellularLocation>
        <location evidence="1">Membrane</location>
        <topology evidence="1">Multi-pass membrane protein</topology>
    </subcellularLocation>
</comment>
<evidence type="ECO:0000256" key="12">
    <source>
        <dbReference type="SAM" id="Phobius"/>
    </source>
</evidence>
<dbReference type="CDD" id="cd14966">
    <property type="entry name" value="7tmD_STE3"/>
    <property type="match status" value="1"/>
</dbReference>
<feature type="transmembrane region" description="Helical" evidence="12">
    <location>
        <begin position="282"/>
        <end position="300"/>
    </location>
</feature>
<feature type="transmembrane region" description="Helical" evidence="12">
    <location>
        <begin position="47"/>
        <end position="67"/>
    </location>
</feature>
<proteinExistence type="inferred from homology"/>
<keyword evidence="7 12" id="KW-0472">Membrane</keyword>
<dbReference type="OrthoDB" id="2874149at2759"/>
<evidence type="ECO:0000256" key="6">
    <source>
        <dbReference type="ARBA" id="ARBA00023040"/>
    </source>
</evidence>
<feature type="transmembrane region" description="Helical" evidence="12">
    <location>
        <begin position="222"/>
        <end position="245"/>
    </location>
</feature>
<dbReference type="GO" id="GO:0004932">
    <property type="term" value="F:mating-type factor pheromone receptor activity"/>
    <property type="evidence" value="ECO:0007669"/>
    <property type="project" value="InterPro"/>
</dbReference>
<keyword evidence="4 12" id="KW-0812">Transmembrane</keyword>
<evidence type="ECO:0000256" key="7">
    <source>
        <dbReference type="ARBA" id="ARBA00023136"/>
    </source>
</evidence>
<name>A0A1L7WPC4_9HELO</name>
<evidence type="ECO:0000256" key="1">
    <source>
        <dbReference type="ARBA" id="ARBA00004141"/>
    </source>
</evidence>
<protein>
    <recommendedName>
        <fullName evidence="15">A-pheromone receptor PreA</fullName>
    </recommendedName>
</protein>
<sequence>MIDFPPYYSPQANAANAVALPFFALVGILITYLPLCSFWTHGNVPAVSIVIANGIYNLWSFLNPIIWPNDDQALWWPGYGLCDIEGLLSYPVGIALAASLCALSKGLAACLDTENARVHQTVASRRRKMISDVVFCWGIPILQLALHYVVQSGRYQIYPVYGCADVLDNSWPTIIIILMWLPFFTLLNMYYAVLLLIRLRKHRRTISSALTSSGSGFGARKYLKLVIITLSLIVIYLPIQIVLFMKVVPTQLVPYSWSRVHDPIIWKPIEYLHTGDYPNIQYNGWAGVGVAFLLWAFFGFNDNAVDTYRLWMVKLGLAHFWPSLKDSREARRAMRSSRRGSSVTRVSLSSSLDFVGKVMKYFDGDSRRASDGTTIVDRQSNNASRKGSHGTLTGLVRVHTGSTNPKKDNSQYSSTVPSNYTASDIIAPAPPTFSESRYPIETFDFSVPAPEPTPTPQRPNFSTFRTHLHVPFPLFGYRSTSSPVDNGTQTQLRDLEAQYPTSSNFPRRTFSIPVSIPGAGTTVQTNIWSPAPLASPTSTTSHAKVAPMSINEESDEDIDIDPLAPKMGTRAYREREKREMQRRRMEERQLEKESEKINKIMADNVKVELGMETLGWNAKKGETKEVEDVRVVKSFEVTESAAGPS</sequence>
<evidence type="ECO:0000256" key="8">
    <source>
        <dbReference type="ARBA" id="ARBA00023170"/>
    </source>
</evidence>
<evidence type="ECO:0000256" key="10">
    <source>
        <dbReference type="SAM" id="Coils"/>
    </source>
</evidence>
<dbReference type="STRING" id="576137.A0A1L7WPC4"/>
<dbReference type="PRINTS" id="PR00899">
    <property type="entry name" value="GPCRSTE3"/>
</dbReference>
<evidence type="ECO:0008006" key="15">
    <source>
        <dbReference type="Google" id="ProtNLM"/>
    </source>
</evidence>
<dbReference type="AlphaFoldDB" id="A0A1L7WPC4"/>
<dbReference type="Gene3D" id="1.20.1070.10">
    <property type="entry name" value="Rhodopsin 7-helix transmembrane proteins"/>
    <property type="match status" value="1"/>
</dbReference>
<evidence type="ECO:0000256" key="9">
    <source>
        <dbReference type="ARBA" id="ARBA00023224"/>
    </source>
</evidence>
<organism evidence="13 14">
    <name type="scientific">Phialocephala subalpina</name>
    <dbReference type="NCBI Taxonomy" id="576137"/>
    <lineage>
        <taxon>Eukaryota</taxon>
        <taxon>Fungi</taxon>
        <taxon>Dikarya</taxon>
        <taxon>Ascomycota</taxon>
        <taxon>Pezizomycotina</taxon>
        <taxon>Leotiomycetes</taxon>
        <taxon>Helotiales</taxon>
        <taxon>Mollisiaceae</taxon>
        <taxon>Phialocephala</taxon>
        <taxon>Phialocephala fortinii species complex</taxon>
    </lineage>
</organism>
<keyword evidence="5 12" id="KW-1133">Transmembrane helix</keyword>
<dbReference type="PANTHER" id="PTHR28097:SF1">
    <property type="entry name" value="PHEROMONE A FACTOR RECEPTOR"/>
    <property type="match status" value="1"/>
</dbReference>
<gene>
    <name evidence="13" type="ORF">PAC_04509</name>
</gene>
<feature type="coiled-coil region" evidence="10">
    <location>
        <begin position="573"/>
        <end position="603"/>
    </location>
</feature>
<feature type="compositionally biased region" description="Polar residues" evidence="11">
    <location>
        <begin position="400"/>
        <end position="416"/>
    </location>
</feature>
<keyword evidence="3" id="KW-0589">Pheromone response</keyword>
<keyword evidence="9" id="KW-0807">Transducer</keyword>
<evidence type="ECO:0000313" key="13">
    <source>
        <dbReference type="EMBL" id="CZR54625.1"/>
    </source>
</evidence>
<evidence type="ECO:0000256" key="5">
    <source>
        <dbReference type="ARBA" id="ARBA00022989"/>
    </source>
</evidence>
<feature type="compositionally biased region" description="Polar residues" evidence="11">
    <location>
        <begin position="371"/>
        <end position="385"/>
    </location>
</feature>
<feature type="transmembrane region" description="Helical" evidence="12">
    <location>
        <begin position="170"/>
        <end position="197"/>
    </location>
</feature>
<feature type="transmembrane region" description="Helical" evidence="12">
    <location>
        <begin position="87"/>
        <end position="108"/>
    </location>
</feature>
<evidence type="ECO:0000256" key="3">
    <source>
        <dbReference type="ARBA" id="ARBA00022507"/>
    </source>
</evidence>
<dbReference type="GO" id="GO:0000750">
    <property type="term" value="P:pheromone-dependent signal transduction involved in conjugation with cellular fusion"/>
    <property type="evidence" value="ECO:0007669"/>
    <property type="project" value="TreeGrafter"/>
</dbReference>
<dbReference type="Pfam" id="PF02076">
    <property type="entry name" value="STE3"/>
    <property type="match status" value="1"/>
</dbReference>
<keyword evidence="8" id="KW-0675">Receptor</keyword>
<evidence type="ECO:0000256" key="11">
    <source>
        <dbReference type="SAM" id="MobiDB-lite"/>
    </source>
</evidence>
<reference evidence="13 14" key="1">
    <citation type="submission" date="2016-03" db="EMBL/GenBank/DDBJ databases">
        <authorList>
            <person name="Ploux O."/>
        </authorList>
    </citation>
    <scope>NUCLEOTIDE SEQUENCE [LARGE SCALE GENOMIC DNA]</scope>
    <source>
        <strain evidence="13 14">UAMH 11012</strain>
    </source>
</reference>
<accession>A0A1L7WPC4</accession>
<keyword evidence="14" id="KW-1185">Reference proteome</keyword>
<dbReference type="Proteomes" id="UP000184330">
    <property type="component" value="Unassembled WGS sequence"/>
</dbReference>
<dbReference type="GO" id="GO:0005886">
    <property type="term" value="C:plasma membrane"/>
    <property type="evidence" value="ECO:0007669"/>
    <property type="project" value="TreeGrafter"/>
</dbReference>
<dbReference type="PANTHER" id="PTHR28097">
    <property type="entry name" value="PHEROMONE A FACTOR RECEPTOR"/>
    <property type="match status" value="1"/>
</dbReference>
<keyword evidence="10" id="KW-0175">Coiled coil</keyword>
<keyword evidence="6" id="KW-0297">G-protein coupled receptor</keyword>
<feature type="region of interest" description="Disordered" evidence="11">
    <location>
        <begin position="370"/>
        <end position="416"/>
    </location>
</feature>
<dbReference type="EMBL" id="FJOG01000005">
    <property type="protein sequence ID" value="CZR54625.1"/>
    <property type="molecule type" value="Genomic_DNA"/>
</dbReference>
<feature type="transmembrane region" description="Helical" evidence="12">
    <location>
        <begin position="14"/>
        <end position="35"/>
    </location>
</feature>
<evidence type="ECO:0000256" key="4">
    <source>
        <dbReference type="ARBA" id="ARBA00022692"/>
    </source>
</evidence>